<dbReference type="RefSeq" id="WP_013730919.1">
    <property type="nucleotide sequence ID" value="NZ_LMWI01000001.1"/>
</dbReference>
<keyword evidence="1" id="KW-0812">Transmembrane</keyword>
<accession>A0A9X0LF02</accession>
<feature type="transmembrane region" description="Helical" evidence="1">
    <location>
        <begin position="133"/>
        <end position="151"/>
    </location>
</feature>
<sequence>MGWRDRRKPRRLRSRWLPGYWLRHPLTGIVLLVALLAVIVPLEVRSFHRTHRLDNYGVQTEATVREVHAQGRNSYVLVAFTTAEGRQVVAEVTDYRWNPEPQVGDVATVRYDPEDPRRNVRDVRIGAGYLEPVVAIAVTVMFGVGGGVLLWRTRSVWRQNAEDWRSGHHFA</sequence>
<dbReference type="AlphaFoldDB" id="A0A9X0LF02"/>
<keyword evidence="1" id="KW-0472">Membrane</keyword>
<gene>
    <name evidence="2" type="ORF">ADL17_01115</name>
</gene>
<name>A0A9X0LF02_9ACTN</name>
<evidence type="ECO:0000313" key="3">
    <source>
        <dbReference type="Proteomes" id="UP000053246"/>
    </source>
</evidence>
<dbReference type="Proteomes" id="UP000053246">
    <property type="component" value="Unassembled WGS sequence"/>
</dbReference>
<reference evidence="2 3" key="1">
    <citation type="submission" date="2015-10" db="EMBL/GenBank/DDBJ databases">
        <authorList>
            <person name="Ju K.-S."/>
            <person name="Doroghazi J.R."/>
            <person name="Metcalf W.W."/>
        </authorList>
    </citation>
    <scope>NUCLEOTIDE SEQUENCE [LARGE SCALE GENOMIC DNA]</scope>
    <source>
        <strain evidence="2 3">NRRL B-24793</strain>
    </source>
</reference>
<keyword evidence="3" id="KW-1185">Reference proteome</keyword>
<evidence type="ECO:0000313" key="2">
    <source>
        <dbReference type="EMBL" id="KUJ47748.1"/>
    </source>
</evidence>
<evidence type="ECO:0008006" key="4">
    <source>
        <dbReference type="Google" id="ProtNLM"/>
    </source>
</evidence>
<protein>
    <recommendedName>
        <fullName evidence="4">DUF3592 domain-containing protein</fullName>
    </recommendedName>
</protein>
<evidence type="ECO:0000256" key="1">
    <source>
        <dbReference type="SAM" id="Phobius"/>
    </source>
</evidence>
<keyword evidence="1" id="KW-1133">Transmembrane helix</keyword>
<feature type="transmembrane region" description="Helical" evidence="1">
    <location>
        <begin position="21"/>
        <end position="42"/>
    </location>
</feature>
<proteinExistence type="predicted"/>
<comment type="caution">
    <text evidence="2">The sequence shown here is derived from an EMBL/GenBank/DDBJ whole genome shotgun (WGS) entry which is preliminary data.</text>
</comment>
<organism evidence="2 3">
    <name type="scientific">Micromonospora maris</name>
    <dbReference type="NCBI Taxonomy" id="1003110"/>
    <lineage>
        <taxon>Bacteria</taxon>
        <taxon>Bacillati</taxon>
        <taxon>Actinomycetota</taxon>
        <taxon>Actinomycetes</taxon>
        <taxon>Micromonosporales</taxon>
        <taxon>Micromonosporaceae</taxon>
        <taxon>Micromonospora</taxon>
    </lineage>
</organism>
<dbReference type="EMBL" id="LMWI01000001">
    <property type="protein sequence ID" value="KUJ47748.1"/>
    <property type="molecule type" value="Genomic_DNA"/>
</dbReference>